<evidence type="ECO:0000313" key="8">
    <source>
        <dbReference type="Proteomes" id="UP000108888"/>
    </source>
</evidence>
<evidence type="ECO:0000256" key="2">
    <source>
        <dbReference type="ARBA" id="ARBA00008722"/>
    </source>
</evidence>
<protein>
    <recommendedName>
        <fullName evidence="3">Outer capsid protein VP2</fullName>
    </recommendedName>
</protein>
<dbReference type="KEGG" id="vg:37618712"/>
<evidence type="ECO:0000256" key="1">
    <source>
        <dbReference type="ARBA" id="ARBA00004328"/>
    </source>
</evidence>
<keyword evidence="8" id="KW-1185">Reference proteome</keyword>
<dbReference type="GO" id="GO:0005198">
    <property type="term" value="F:structural molecule activity"/>
    <property type="evidence" value="ECO:0007669"/>
    <property type="project" value="InterPro"/>
</dbReference>
<evidence type="ECO:0000256" key="6">
    <source>
        <dbReference type="ARBA" id="ARBA00022996"/>
    </source>
</evidence>
<evidence type="ECO:0000313" key="7">
    <source>
        <dbReference type="EMBL" id="AFH41510.1"/>
    </source>
</evidence>
<organism evidence="7 8">
    <name type="scientific">Eubenangee virus</name>
    <dbReference type="NCBI Taxonomy" id="40056"/>
    <lineage>
        <taxon>Viruses</taxon>
        <taxon>Riboviria</taxon>
        <taxon>Orthornavirae</taxon>
        <taxon>Duplornaviricota</taxon>
        <taxon>Resentoviricetes</taxon>
        <taxon>Reovirales</taxon>
        <taxon>Sedoreoviridae</taxon>
        <taxon>Orbivirus</taxon>
        <taxon>Orbivirus eubenangeense</taxon>
    </lineage>
</organism>
<keyword evidence="5" id="KW-0946">Virion</keyword>
<dbReference type="Proteomes" id="UP000108888">
    <property type="component" value="Genome"/>
</dbReference>
<evidence type="ECO:0000256" key="4">
    <source>
        <dbReference type="ARBA" id="ARBA00022561"/>
    </source>
</evidence>
<dbReference type="Pfam" id="PF00898">
    <property type="entry name" value="Orbi_VP2"/>
    <property type="match status" value="1"/>
</dbReference>
<dbReference type="GO" id="GO:0039625">
    <property type="term" value="C:viral inner capsid"/>
    <property type="evidence" value="ECO:0007669"/>
    <property type="project" value="UniProtKB-KW"/>
</dbReference>
<keyword evidence="4" id="KW-0167">Capsid protein</keyword>
<accession>H9ZXR3</accession>
<proteinExistence type="inferred from homology"/>
<reference evidence="7 8" key="1">
    <citation type="journal article" date="2012" name="PLoS ONE">
        <title>Full Genome Sequencing and Genetic Characterization of Eubenangee Viruses Identify Pata Virus as a Distinct Species within the Genus Orbivirus.</title>
        <authorList>
            <person name="Belaganahalli M.N."/>
            <person name="Maan S."/>
            <person name="Maan N.S."/>
            <person name="Nomikou K."/>
            <person name="Pritchard I."/>
            <person name="Lunt R."/>
            <person name="Kirkland P.D."/>
            <person name="Attoui H."/>
            <person name="Brownlie J."/>
            <person name="Mertens P.P."/>
        </authorList>
    </citation>
    <scope>NUCLEOTIDE SEQUENCE [LARGE SCALE GENOMIC DNA]</scope>
    <source>
        <strain evidence="7">AUS1963/01</strain>
    </source>
</reference>
<dbReference type="EMBL" id="JQ070377">
    <property type="protein sequence ID" value="AFH41510.1"/>
    <property type="molecule type" value="Genomic_RNA"/>
</dbReference>
<comment type="subcellular location">
    <subcellularLocation>
        <location evidence="1">Virion</location>
    </subcellularLocation>
</comment>
<name>H9ZXR3_9REOV</name>
<dbReference type="OrthoDB" id="30535at10239"/>
<evidence type="ECO:0000256" key="5">
    <source>
        <dbReference type="ARBA" id="ARBA00022844"/>
    </source>
</evidence>
<dbReference type="InterPro" id="IPR001742">
    <property type="entry name" value="Capsid_VP2_Orbivir"/>
</dbReference>
<evidence type="ECO:0000256" key="3">
    <source>
        <dbReference type="ARBA" id="ARBA00015347"/>
    </source>
</evidence>
<comment type="similarity">
    <text evidence="2">Belongs to the orbivirus VP2 family.</text>
</comment>
<sequence>MASELTIAVTEKVPEDKKELFDAYDIVIETAKRIETVTCSRADVCERWRITDEVERKAIAVGHKDDVFDTIRNRISEPDEVCVAPSHLRLAMHEYARRERENVDSHRMLDEIDSLDDNQVIRIKDSEIPNKISHDAMFGALHCKTHLAETLAYERYPVPNTRSCVHELAHMTDQLLAQGLYYVFHSPFYHIPTREFYVQDVQKGVSKRADDKIAGTLLGATGKSYAWQPNMKNQPMFLLGVVDGRHNPEKDWFKKVYKILDTVEWKEQLLDQSLDLFRKLSEQCSTIGVEYADEREELDIYYTGAFLKEMTNIAEKQLYNKAHKSAMDQEYKRFAVSSLISATKAYGRKITRFCRYRVLHGAWLYHKAMFIEGYDQLRKDVGWEFDKEMEGGIRRRTESSVDKLRPLKRWNVYGAAFGNTVELGVTWVSSLTGGLVDADAGSPYVKTEVEEGAVNTPLICEVDEQKYSSFVQKLIDDEKWTVTDGFDNMMREGQSLIKMDIEKDVTIDDHGTLMVPDYYDREIVYNFYGDLKLRCHEVATTGKEPKNKADKRLLVFDREFGLSGLIRMGLRPCDFVSLGEGKELSYNFDEQNPILDVLSEEIRESEVAWFGKWYEESFPTAKLEGYCLSSVPTTYLLWSWGRTVFSILKHHAPAKIIERAGEKFAIYPSIDCWNFDDQLMECRTMDQIILRILEYCFEGRHMEDRLTMMRRIRRSVGEERLEIFRRTFPGWYSCLVSDSTDGALALNFLPLLFLEEGNKEIKKDITTIPITFCDANEVRIVPIDVKQTRRTGSSGSWLGWLIRCYGKKNRPKNMDAAQRILKDIAFEYYMSTGFLDEMENYQHLISHRSNYIHWLGERCGGVSEGVSMIRTIVHPKPEFILLVISDAMLEKHERIGAAVIRFRGLDDSNIGVVHVQLNKNDVEVSADNKVRVRLLSRSYRGCNHKLIIVKSAGRVFGNDNVVAKLMNI</sequence>
<keyword evidence="6" id="KW-1153">Inner capsid protein</keyword>
<dbReference type="RefSeq" id="YP_009507701.1">
    <property type="nucleotide sequence ID" value="NC_038588.1"/>
</dbReference>
<dbReference type="GeneID" id="37618712"/>